<comment type="caution">
    <text evidence="1">The sequence shown here is derived from an EMBL/GenBank/DDBJ whole genome shotgun (WGS) entry which is preliminary data.</text>
</comment>
<sequence length="104" mass="12480">MIYLFSPLLKNLIYLLQLNLTLKDSRGGNFTVEEDLLIVSAWLNTSLDVVQGNEHKLKTYWARLWEYFHKYKNFESERTQVSLMNRWSTIQLAYKQILWMLCSN</sequence>
<keyword evidence="2" id="KW-1185">Reference proteome</keyword>
<name>A0ACC0YRB0_9ROSI</name>
<dbReference type="Proteomes" id="UP001163603">
    <property type="component" value="Chromosome 5"/>
</dbReference>
<proteinExistence type="predicted"/>
<reference evidence="2" key="1">
    <citation type="journal article" date="2023" name="G3 (Bethesda)">
        <title>Genome assembly and association tests identify interacting loci associated with vigor, precocity, and sex in interspecific pistachio rootstocks.</title>
        <authorList>
            <person name="Palmer W."/>
            <person name="Jacygrad E."/>
            <person name="Sagayaradj S."/>
            <person name="Cavanaugh K."/>
            <person name="Han R."/>
            <person name="Bertier L."/>
            <person name="Beede B."/>
            <person name="Kafkas S."/>
            <person name="Golino D."/>
            <person name="Preece J."/>
            <person name="Michelmore R."/>
        </authorList>
    </citation>
    <scope>NUCLEOTIDE SEQUENCE [LARGE SCALE GENOMIC DNA]</scope>
</reference>
<evidence type="ECO:0000313" key="2">
    <source>
        <dbReference type="Proteomes" id="UP001163603"/>
    </source>
</evidence>
<accession>A0ACC0YRB0</accession>
<organism evidence="1 2">
    <name type="scientific">Pistacia integerrima</name>
    <dbReference type="NCBI Taxonomy" id="434235"/>
    <lineage>
        <taxon>Eukaryota</taxon>
        <taxon>Viridiplantae</taxon>
        <taxon>Streptophyta</taxon>
        <taxon>Embryophyta</taxon>
        <taxon>Tracheophyta</taxon>
        <taxon>Spermatophyta</taxon>
        <taxon>Magnoliopsida</taxon>
        <taxon>eudicotyledons</taxon>
        <taxon>Gunneridae</taxon>
        <taxon>Pentapetalae</taxon>
        <taxon>rosids</taxon>
        <taxon>malvids</taxon>
        <taxon>Sapindales</taxon>
        <taxon>Anacardiaceae</taxon>
        <taxon>Pistacia</taxon>
    </lineage>
</organism>
<gene>
    <name evidence="1" type="ORF">Pint_28053</name>
</gene>
<protein>
    <submittedName>
        <fullName evidence="1">Uncharacterized protein</fullName>
    </submittedName>
</protein>
<evidence type="ECO:0000313" key="1">
    <source>
        <dbReference type="EMBL" id="KAJ0041018.1"/>
    </source>
</evidence>
<dbReference type="EMBL" id="CM047740">
    <property type="protein sequence ID" value="KAJ0041018.1"/>
    <property type="molecule type" value="Genomic_DNA"/>
</dbReference>